<reference evidence="2 3" key="1">
    <citation type="submission" date="2023-03" db="EMBL/GenBank/DDBJ databases">
        <title>Genome insight into feeding habits of ladybird beetles.</title>
        <authorList>
            <person name="Li H.-S."/>
            <person name="Huang Y.-H."/>
            <person name="Pang H."/>
        </authorList>
    </citation>
    <scope>NUCLEOTIDE SEQUENCE [LARGE SCALE GENOMIC DNA]</scope>
    <source>
        <strain evidence="2">SYSU_2023b</strain>
        <tissue evidence="2">Whole body</tissue>
    </source>
</reference>
<dbReference type="EMBL" id="JARQZJ010000123">
    <property type="protein sequence ID" value="KAK9889537.1"/>
    <property type="molecule type" value="Genomic_DNA"/>
</dbReference>
<evidence type="ECO:0000256" key="1">
    <source>
        <dbReference type="SAM" id="MobiDB-lite"/>
    </source>
</evidence>
<gene>
    <name evidence="2" type="ORF">WA026_006892</name>
</gene>
<dbReference type="AlphaFoldDB" id="A0AAW1V9W5"/>
<feature type="compositionally biased region" description="Polar residues" evidence="1">
    <location>
        <begin position="123"/>
        <end position="132"/>
    </location>
</feature>
<protein>
    <submittedName>
        <fullName evidence="2">Uncharacterized protein</fullName>
    </submittedName>
</protein>
<comment type="caution">
    <text evidence="2">The sequence shown here is derived from an EMBL/GenBank/DDBJ whole genome shotgun (WGS) entry which is preliminary data.</text>
</comment>
<proteinExistence type="predicted"/>
<name>A0AAW1V9W5_9CUCU</name>
<accession>A0AAW1V9W5</accession>
<evidence type="ECO:0000313" key="3">
    <source>
        <dbReference type="Proteomes" id="UP001431783"/>
    </source>
</evidence>
<dbReference type="Proteomes" id="UP001431783">
    <property type="component" value="Unassembled WGS sequence"/>
</dbReference>
<organism evidence="2 3">
    <name type="scientific">Henosepilachna vigintioctopunctata</name>
    <dbReference type="NCBI Taxonomy" id="420089"/>
    <lineage>
        <taxon>Eukaryota</taxon>
        <taxon>Metazoa</taxon>
        <taxon>Ecdysozoa</taxon>
        <taxon>Arthropoda</taxon>
        <taxon>Hexapoda</taxon>
        <taxon>Insecta</taxon>
        <taxon>Pterygota</taxon>
        <taxon>Neoptera</taxon>
        <taxon>Endopterygota</taxon>
        <taxon>Coleoptera</taxon>
        <taxon>Polyphaga</taxon>
        <taxon>Cucujiformia</taxon>
        <taxon>Coccinelloidea</taxon>
        <taxon>Coccinellidae</taxon>
        <taxon>Epilachninae</taxon>
        <taxon>Epilachnini</taxon>
        <taxon>Henosepilachna</taxon>
    </lineage>
</organism>
<keyword evidence="3" id="KW-1185">Reference proteome</keyword>
<evidence type="ECO:0000313" key="2">
    <source>
        <dbReference type="EMBL" id="KAK9889537.1"/>
    </source>
</evidence>
<feature type="region of interest" description="Disordered" evidence="1">
    <location>
        <begin position="123"/>
        <end position="173"/>
    </location>
</feature>
<sequence length="173" mass="19799">MVEITGKKIDFRSVFISFWNAPRRSCFSTERILVPTTWGVCFAAPKSKVNLENQYTGHPTDTRHRLHVVLKIESGCEIPNIRRVFLGVVKSRKIAIRNSPDEMKTKNKLDDGKLTTQQLIISEKQNNNNNGLSGKPPLPVDKKKLEKEREKLEKEIEKEKKKAAKNLKKGEFG</sequence>
<feature type="compositionally biased region" description="Basic and acidic residues" evidence="1">
    <location>
        <begin position="140"/>
        <end position="160"/>
    </location>
</feature>